<dbReference type="Pfam" id="PF00288">
    <property type="entry name" value="GHMP_kinases_N"/>
    <property type="match status" value="1"/>
</dbReference>
<keyword evidence="2 11" id="KW-0963">Cytoplasm</keyword>
<comment type="caution">
    <text evidence="16">The sequence shown here is derived from an EMBL/GenBank/DDBJ whole genome shotgun (WGS) entry which is preliminary data.</text>
</comment>
<feature type="active site" description="Proton acceptor" evidence="11">
    <location>
        <position position="171"/>
    </location>
</feature>
<evidence type="ECO:0000256" key="7">
    <source>
        <dbReference type="ARBA" id="ARBA00022840"/>
    </source>
</evidence>
<evidence type="ECO:0000256" key="8">
    <source>
        <dbReference type="ARBA" id="ARBA00022842"/>
    </source>
</evidence>
<feature type="site" description="Transition state stabilizer" evidence="11">
    <location>
        <position position="28"/>
    </location>
</feature>
<evidence type="ECO:0000256" key="1">
    <source>
        <dbReference type="ARBA" id="ARBA00006566"/>
    </source>
</evidence>
<feature type="domain" description="GHMP kinase N-terminal" evidence="13">
    <location>
        <begin position="91"/>
        <end position="178"/>
    </location>
</feature>
<keyword evidence="7 11" id="KW-0067">ATP-binding</keyword>
<evidence type="ECO:0000313" key="17">
    <source>
        <dbReference type="Proteomes" id="UP001170954"/>
    </source>
</evidence>
<feature type="binding site" evidence="11">
    <location>
        <begin position="34"/>
        <end position="37"/>
    </location>
    <ligand>
        <name>substrate</name>
    </ligand>
</feature>
<dbReference type="PANTHER" id="PTHR10457">
    <property type="entry name" value="MEVALONATE KINASE/GALACTOKINASE"/>
    <property type="match status" value="1"/>
</dbReference>
<dbReference type="NCBIfam" id="TIGR00131">
    <property type="entry name" value="gal_kin"/>
    <property type="match status" value="1"/>
</dbReference>
<evidence type="ECO:0000259" key="15">
    <source>
        <dbReference type="Pfam" id="PF10509"/>
    </source>
</evidence>
<evidence type="ECO:0000256" key="11">
    <source>
        <dbReference type="HAMAP-Rule" id="MF_00246"/>
    </source>
</evidence>
<dbReference type="InterPro" id="IPR006203">
    <property type="entry name" value="GHMP_knse_ATP-bd_CS"/>
</dbReference>
<dbReference type="RefSeq" id="WP_286650114.1">
    <property type="nucleotide sequence ID" value="NZ_JACAGK010000001.1"/>
</dbReference>
<keyword evidence="8 11" id="KW-0460">Magnesium</keyword>
<dbReference type="PRINTS" id="PR00959">
    <property type="entry name" value="MEVGALKINASE"/>
</dbReference>
<organism evidence="16 17">
    <name type="scientific">Sphingobacterium hotanense</name>
    <dbReference type="NCBI Taxonomy" id="649196"/>
    <lineage>
        <taxon>Bacteria</taxon>
        <taxon>Pseudomonadati</taxon>
        <taxon>Bacteroidota</taxon>
        <taxon>Sphingobacteriia</taxon>
        <taxon>Sphingobacteriales</taxon>
        <taxon>Sphingobacteriaceae</taxon>
        <taxon>Sphingobacterium</taxon>
    </lineage>
</organism>
<feature type="domain" description="Galactokinase N-terminal" evidence="15">
    <location>
        <begin position="10"/>
        <end position="58"/>
    </location>
</feature>
<accession>A0ABT7NHU1</accession>
<feature type="binding site" evidence="11">
    <location>
        <position position="127"/>
    </location>
    <ligand>
        <name>Mg(2+)</name>
        <dbReference type="ChEBI" id="CHEBI:18420"/>
    </ligand>
</feature>
<feature type="domain" description="GHMP kinase C-terminal" evidence="14">
    <location>
        <begin position="283"/>
        <end position="362"/>
    </location>
</feature>
<comment type="pathway">
    <text evidence="11">Carbohydrate metabolism; galactose metabolism.</text>
</comment>
<dbReference type="GO" id="GO:0004335">
    <property type="term" value="F:galactokinase activity"/>
    <property type="evidence" value="ECO:0007669"/>
    <property type="project" value="UniProtKB-EC"/>
</dbReference>
<name>A0ABT7NHU1_9SPHI</name>
<dbReference type="PANTHER" id="PTHR10457:SF7">
    <property type="entry name" value="GALACTOKINASE-RELATED"/>
    <property type="match status" value="1"/>
</dbReference>
<dbReference type="InterPro" id="IPR013750">
    <property type="entry name" value="GHMP_kinase_C_dom"/>
</dbReference>
<dbReference type="InterPro" id="IPR014721">
    <property type="entry name" value="Ribsml_uS5_D2-typ_fold_subgr"/>
</dbReference>
<evidence type="ECO:0000256" key="6">
    <source>
        <dbReference type="ARBA" id="ARBA00022777"/>
    </source>
</evidence>
<keyword evidence="4 11" id="KW-0479">Metal-binding</keyword>
<reference evidence="16" key="1">
    <citation type="submission" date="2020-06" db="EMBL/GenBank/DDBJ databases">
        <authorList>
            <person name="Dong N."/>
        </authorList>
    </citation>
    <scope>NUCLEOTIDE SEQUENCE</scope>
    <source>
        <strain evidence="16">R1692</strain>
    </source>
</reference>
<dbReference type="SUPFAM" id="SSF54211">
    <property type="entry name" value="Ribosomal protein S5 domain 2-like"/>
    <property type="match status" value="1"/>
</dbReference>
<dbReference type="PROSITE" id="PS00106">
    <property type="entry name" value="GALACTOKINASE"/>
    <property type="match status" value="1"/>
</dbReference>
<keyword evidence="5 11" id="KW-0547">Nucleotide-binding</keyword>
<dbReference type="Pfam" id="PF08544">
    <property type="entry name" value="GHMP_kinases_C"/>
    <property type="match status" value="1"/>
</dbReference>
<dbReference type="InterPro" id="IPR022963">
    <property type="entry name" value="Galactokinase_bac"/>
</dbReference>
<dbReference type="PRINTS" id="PR00473">
    <property type="entry name" value="GALCTOKINASE"/>
</dbReference>
<dbReference type="Proteomes" id="UP001170954">
    <property type="component" value="Unassembled WGS sequence"/>
</dbReference>
<comment type="similarity">
    <text evidence="1 11">Belongs to the GHMP kinase family. GalK subfamily.</text>
</comment>
<evidence type="ECO:0000256" key="3">
    <source>
        <dbReference type="ARBA" id="ARBA00022679"/>
    </source>
</evidence>
<dbReference type="EMBL" id="JACAGK010000001">
    <property type="protein sequence ID" value="MDM1046756.1"/>
    <property type="molecule type" value="Genomic_DNA"/>
</dbReference>
<feature type="binding site" evidence="11">
    <location>
        <begin position="121"/>
        <end position="127"/>
    </location>
    <ligand>
        <name>ATP</name>
        <dbReference type="ChEBI" id="CHEBI:30616"/>
    </ligand>
</feature>
<dbReference type="PIRSF" id="PIRSF000530">
    <property type="entry name" value="Galactokinase"/>
    <property type="match status" value="1"/>
</dbReference>
<feature type="binding site" evidence="11">
    <location>
        <position position="159"/>
    </location>
    <ligand>
        <name>Mg(2+)</name>
        <dbReference type="ChEBI" id="CHEBI:18420"/>
    </ligand>
</feature>
<dbReference type="EC" id="2.7.1.6" evidence="11 12"/>
<keyword evidence="17" id="KW-1185">Reference proteome</keyword>
<comment type="caution">
    <text evidence="11">Lacks conserved residue(s) required for the propagation of feature annotation.</text>
</comment>
<protein>
    <recommendedName>
        <fullName evidence="11 12">Galactokinase</fullName>
        <ecNumber evidence="11 12">2.7.1.6</ecNumber>
    </recommendedName>
    <alternativeName>
        <fullName evidence="11">Galactose kinase</fullName>
    </alternativeName>
</protein>
<evidence type="ECO:0000313" key="16">
    <source>
        <dbReference type="EMBL" id="MDM1046756.1"/>
    </source>
</evidence>
<dbReference type="InterPro" id="IPR036554">
    <property type="entry name" value="GHMP_kinase_C_sf"/>
</dbReference>
<comment type="subcellular location">
    <subcellularLocation>
        <location evidence="11">Cytoplasm</location>
    </subcellularLocation>
</comment>
<evidence type="ECO:0000256" key="10">
    <source>
        <dbReference type="ARBA" id="ARBA00023277"/>
    </source>
</evidence>
<dbReference type="InterPro" id="IPR019539">
    <property type="entry name" value="GalKase_N"/>
</dbReference>
<comment type="catalytic activity">
    <reaction evidence="11">
        <text>alpha-D-galactose + ATP = alpha-D-galactose 1-phosphate + ADP + H(+)</text>
        <dbReference type="Rhea" id="RHEA:13553"/>
        <dbReference type="ChEBI" id="CHEBI:15378"/>
        <dbReference type="ChEBI" id="CHEBI:28061"/>
        <dbReference type="ChEBI" id="CHEBI:30616"/>
        <dbReference type="ChEBI" id="CHEBI:58336"/>
        <dbReference type="ChEBI" id="CHEBI:456216"/>
        <dbReference type="EC" id="2.7.1.6"/>
    </reaction>
</comment>
<evidence type="ECO:0000256" key="5">
    <source>
        <dbReference type="ARBA" id="ARBA00022741"/>
    </source>
</evidence>
<dbReference type="PROSITE" id="PS00627">
    <property type="entry name" value="GHMP_KINASES_ATP"/>
    <property type="match status" value="1"/>
</dbReference>
<sequence>MIDRNILETRFKEVFGKNPDLVVKSPGRINIIGEHTDYNEGFVLPAAIDKAVYVAVGKRNDDLINLYAEDFNENFAISMKDLAPTAQGWPNYIQGIVQQIQDKGLSLSGFDLYIDGDIPVGAGLSSSAAVECATGYALNELYGLNLDRVTIAKMGQRAEHTYAGVKCGIMDQFASVLSKAAHVIRLDCRDLSYTYLPLDLGNHELVLLNTNVKHALASSAYNDRRHACEHAVSLLQAKYPQVKSLRDVSIAQLDELVKPVDPEAYAKARFVLEENERLNKACEALHAGDITALGEQLFLAHEGLSKEYKVSCAELDYLVDRAKQFEQVKGARMMGGGFGGCTINIVEKGFGPQLVEALSEGYRSRFDLELTAIFLAIDNGTEVVY</sequence>
<dbReference type="InterPro" id="IPR019741">
    <property type="entry name" value="Galactokinase_CS"/>
</dbReference>
<dbReference type="InterPro" id="IPR006204">
    <property type="entry name" value="GHMP_kinase_N_dom"/>
</dbReference>
<comment type="function">
    <text evidence="11">Catalyzes the transfer of the gamma-phosphate of ATP to D-galactose to form alpha-D-galactose-1-phosphate (Gal-1-P).</text>
</comment>
<dbReference type="Gene3D" id="3.30.230.10">
    <property type="match status" value="1"/>
</dbReference>
<feature type="binding site" evidence="11">
    <location>
        <position position="221"/>
    </location>
    <ligand>
        <name>substrate</name>
    </ligand>
</feature>
<dbReference type="InterPro" id="IPR020568">
    <property type="entry name" value="Ribosomal_Su5_D2-typ_SF"/>
</dbReference>
<evidence type="ECO:0000259" key="14">
    <source>
        <dbReference type="Pfam" id="PF08544"/>
    </source>
</evidence>
<keyword evidence="10 11" id="KW-0119">Carbohydrate metabolism</keyword>
<dbReference type="InterPro" id="IPR006206">
    <property type="entry name" value="Mevalonate/galactokinase"/>
</dbReference>
<reference evidence="16" key="2">
    <citation type="journal article" date="2022" name="Sci. Total Environ.">
        <title>Prevalence, transmission, and molecular epidemiology of tet(X)-positive bacteria among humans, animals, and environmental niches in China: An epidemiological, and genomic-based study.</title>
        <authorList>
            <person name="Dong N."/>
            <person name="Zeng Y."/>
            <person name="Cai C."/>
            <person name="Sun C."/>
            <person name="Lu J."/>
            <person name="Liu C."/>
            <person name="Zhou H."/>
            <person name="Sun Q."/>
            <person name="Shu L."/>
            <person name="Wang H."/>
            <person name="Wang Y."/>
            <person name="Wang S."/>
            <person name="Wu C."/>
            <person name="Chan E.W."/>
            <person name="Chen G."/>
            <person name="Shen Z."/>
            <person name="Chen S."/>
            <person name="Zhang R."/>
        </authorList>
    </citation>
    <scope>NUCLEOTIDE SEQUENCE</scope>
    <source>
        <strain evidence="16">R1692</strain>
    </source>
</reference>
<dbReference type="Pfam" id="PF10509">
    <property type="entry name" value="GalKase_gal_bdg"/>
    <property type="match status" value="1"/>
</dbReference>
<gene>
    <name evidence="11 16" type="primary">galK</name>
    <name evidence="16" type="ORF">HX018_00635</name>
</gene>
<evidence type="ECO:0000256" key="2">
    <source>
        <dbReference type="ARBA" id="ARBA00022490"/>
    </source>
</evidence>
<evidence type="ECO:0000256" key="4">
    <source>
        <dbReference type="ARBA" id="ARBA00022723"/>
    </source>
</evidence>
<proteinExistence type="inferred from homology"/>
<evidence type="ECO:0000256" key="12">
    <source>
        <dbReference type="NCBIfam" id="TIGR00131"/>
    </source>
</evidence>
<dbReference type="SUPFAM" id="SSF55060">
    <property type="entry name" value="GHMP Kinase, C-terminal domain"/>
    <property type="match status" value="1"/>
</dbReference>
<keyword evidence="6 11" id="KW-0418">Kinase</keyword>
<keyword evidence="9 11" id="KW-0299">Galactose metabolism</keyword>
<dbReference type="HAMAP" id="MF_00246">
    <property type="entry name" value="Galactokinase"/>
    <property type="match status" value="1"/>
</dbReference>
<evidence type="ECO:0000259" key="13">
    <source>
        <dbReference type="Pfam" id="PF00288"/>
    </source>
</evidence>
<dbReference type="InterPro" id="IPR000705">
    <property type="entry name" value="Galactokinase"/>
</dbReference>
<dbReference type="Gene3D" id="3.30.70.890">
    <property type="entry name" value="GHMP kinase, C-terminal domain"/>
    <property type="match status" value="1"/>
</dbReference>
<evidence type="ECO:0000256" key="9">
    <source>
        <dbReference type="ARBA" id="ARBA00023144"/>
    </source>
</evidence>
<keyword evidence="3 11" id="KW-0808">Transferase</keyword>